<evidence type="ECO:0000256" key="5">
    <source>
        <dbReference type="ARBA" id="ARBA00038359"/>
    </source>
</evidence>
<evidence type="ECO:0000256" key="2">
    <source>
        <dbReference type="ARBA" id="ARBA00022692"/>
    </source>
</evidence>
<keyword evidence="9" id="KW-1185">Reference proteome</keyword>
<keyword evidence="3 6" id="KW-1133">Transmembrane helix</keyword>
<evidence type="ECO:0000313" key="8">
    <source>
        <dbReference type="EMBL" id="KAL0639436.1"/>
    </source>
</evidence>
<feature type="transmembrane region" description="Helical" evidence="6">
    <location>
        <begin position="42"/>
        <end position="62"/>
    </location>
</feature>
<keyword evidence="4 6" id="KW-0472">Membrane</keyword>
<comment type="similarity">
    <text evidence="5">Belongs to the SAT4 family.</text>
</comment>
<feature type="transmembrane region" description="Helical" evidence="6">
    <location>
        <begin position="95"/>
        <end position="113"/>
    </location>
</feature>
<evidence type="ECO:0000256" key="3">
    <source>
        <dbReference type="ARBA" id="ARBA00022989"/>
    </source>
</evidence>
<dbReference type="PANTHER" id="PTHR33048">
    <property type="entry name" value="PTH11-LIKE INTEGRAL MEMBRANE PROTEIN (AFU_ORTHOLOGUE AFUA_5G11245)"/>
    <property type="match status" value="1"/>
</dbReference>
<sequence>MIVLSGPTITVVLYVTVVISFIMILARMTLSYKLNRRWTAEDAWMTVALCFLVGLLFSGSGIKYDTNNVKHPELLTPEQIRRRVMGSKTVLVGRFSYASAIWAMKFCILAVYTRIVNKLPKYQKYIWAIWACLFLTWMAVAVVTLFECRPFNQAGISVSGSWLQDRPRANLRRICNMVTDLILIIYPMPIVIRTRLPLRRKLELCSLFSLGFVIITISSLRLWVVMQNGALQRWRTLFGSLELFAACCVTNGPIFYRAVMDRRHTPAVDLSTSTANSSNFGRSVGRSRMAGEEDLELAEVREGSVEVQDMGQSSAKGSCTNIGMWEVGEHGSQEFLEVR</sequence>
<evidence type="ECO:0000256" key="4">
    <source>
        <dbReference type="ARBA" id="ARBA00023136"/>
    </source>
</evidence>
<protein>
    <recommendedName>
        <fullName evidence="7">Rhodopsin domain-containing protein</fullName>
    </recommendedName>
</protein>
<comment type="subcellular location">
    <subcellularLocation>
        <location evidence="1">Membrane</location>
        <topology evidence="1">Multi-pass membrane protein</topology>
    </subcellularLocation>
</comment>
<feature type="transmembrane region" description="Helical" evidence="6">
    <location>
        <begin position="125"/>
        <end position="146"/>
    </location>
</feature>
<feature type="transmembrane region" description="Helical" evidence="6">
    <location>
        <begin position="236"/>
        <end position="256"/>
    </location>
</feature>
<evidence type="ECO:0000259" key="7">
    <source>
        <dbReference type="Pfam" id="PF20684"/>
    </source>
</evidence>
<reference evidence="8 9" key="1">
    <citation type="submission" date="2024-02" db="EMBL/GenBank/DDBJ databases">
        <title>Discinaceae phylogenomics.</title>
        <authorList>
            <person name="Dirks A.C."/>
            <person name="James T.Y."/>
        </authorList>
    </citation>
    <scope>NUCLEOTIDE SEQUENCE [LARGE SCALE GENOMIC DNA]</scope>
    <source>
        <strain evidence="8 9">ACD0624</strain>
    </source>
</reference>
<gene>
    <name evidence="8" type="ORF">Q9L58_001464</name>
</gene>
<dbReference type="Pfam" id="PF20684">
    <property type="entry name" value="Fung_rhodopsin"/>
    <property type="match status" value="1"/>
</dbReference>
<dbReference type="EMBL" id="JBBBZM010000011">
    <property type="protein sequence ID" value="KAL0639436.1"/>
    <property type="molecule type" value="Genomic_DNA"/>
</dbReference>
<keyword evidence="2 6" id="KW-0812">Transmembrane</keyword>
<evidence type="ECO:0000313" key="9">
    <source>
        <dbReference type="Proteomes" id="UP001447188"/>
    </source>
</evidence>
<comment type="caution">
    <text evidence="8">The sequence shown here is derived from an EMBL/GenBank/DDBJ whole genome shotgun (WGS) entry which is preliminary data.</text>
</comment>
<organism evidence="8 9">
    <name type="scientific">Discina gigas</name>
    <dbReference type="NCBI Taxonomy" id="1032678"/>
    <lineage>
        <taxon>Eukaryota</taxon>
        <taxon>Fungi</taxon>
        <taxon>Dikarya</taxon>
        <taxon>Ascomycota</taxon>
        <taxon>Pezizomycotina</taxon>
        <taxon>Pezizomycetes</taxon>
        <taxon>Pezizales</taxon>
        <taxon>Discinaceae</taxon>
        <taxon>Discina</taxon>
    </lineage>
</organism>
<dbReference type="PANTHER" id="PTHR33048:SF19">
    <property type="entry name" value="MEMBRANE PROTEIN PTH11-LIKE, PUTATIVE (AFU_ORTHOLOGUE AFUA_1G14080)-RELATED"/>
    <property type="match status" value="1"/>
</dbReference>
<feature type="transmembrane region" description="Helical" evidence="6">
    <location>
        <begin position="204"/>
        <end position="224"/>
    </location>
</feature>
<feature type="transmembrane region" description="Helical" evidence="6">
    <location>
        <begin position="12"/>
        <end position="30"/>
    </location>
</feature>
<dbReference type="InterPro" id="IPR052337">
    <property type="entry name" value="SAT4-like"/>
</dbReference>
<evidence type="ECO:0000256" key="6">
    <source>
        <dbReference type="SAM" id="Phobius"/>
    </source>
</evidence>
<dbReference type="Proteomes" id="UP001447188">
    <property type="component" value="Unassembled WGS sequence"/>
</dbReference>
<feature type="domain" description="Rhodopsin" evidence="7">
    <location>
        <begin position="26"/>
        <end position="227"/>
    </location>
</feature>
<evidence type="ECO:0000256" key="1">
    <source>
        <dbReference type="ARBA" id="ARBA00004141"/>
    </source>
</evidence>
<name>A0ABR3GU33_9PEZI</name>
<proteinExistence type="inferred from homology"/>
<dbReference type="InterPro" id="IPR049326">
    <property type="entry name" value="Rhodopsin_dom_fungi"/>
</dbReference>
<accession>A0ABR3GU33</accession>